<protein>
    <submittedName>
        <fullName evidence="2">Uncharacterized protein</fullName>
    </submittedName>
</protein>
<evidence type="ECO:0000313" key="2">
    <source>
        <dbReference type="EnsemblMetazoa" id="ACHR014226-PA"/>
    </source>
</evidence>
<proteinExistence type="predicted"/>
<dbReference type="Proteomes" id="UP000075881">
    <property type="component" value="Unassembled WGS sequence"/>
</dbReference>
<keyword evidence="3" id="KW-1185">Reference proteome</keyword>
<accession>A0A182KIE3</accession>
<feature type="region of interest" description="Disordered" evidence="1">
    <location>
        <begin position="1"/>
        <end position="21"/>
    </location>
</feature>
<evidence type="ECO:0000313" key="3">
    <source>
        <dbReference type="Proteomes" id="UP000075881"/>
    </source>
</evidence>
<evidence type="ECO:0000256" key="1">
    <source>
        <dbReference type="SAM" id="MobiDB-lite"/>
    </source>
</evidence>
<reference evidence="2" key="2">
    <citation type="submission" date="2020-05" db="UniProtKB">
        <authorList>
            <consortium name="EnsemblMetazoa"/>
        </authorList>
    </citation>
    <scope>IDENTIFICATION</scope>
    <source>
        <strain evidence="2">ACHKN1017</strain>
    </source>
</reference>
<sequence length="78" mass="8607">MDSLSSSTVPSSYESCSNGRKKRRMLLLSRSVQFHSTTVPSRKKYKSRHSSPTLYFAVTCSTSGSVSMSSLDRNCFGS</sequence>
<dbReference type="AlphaFoldDB" id="A0A182KIE3"/>
<name>A0A182KIE3_9DIPT</name>
<organism evidence="2 3">
    <name type="scientific">Anopheles christyi</name>
    <dbReference type="NCBI Taxonomy" id="43041"/>
    <lineage>
        <taxon>Eukaryota</taxon>
        <taxon>Metazoa</taxon>
        <taxon>Ecdysozoa</taxon>
        <taxon>Arthropoda</taxon>
        <taxon>Hexapoda</taxon>
        <taxon>Insecta</taxon>
        <taxon>Pterygota</taxon>
        <taxon>Neoptera</taxon>
        <taxon>Endopterygota</taxon>
        <taxon>Diptera</taxon>
        <taxon>Nematocera</taxon>
        <taxon>Culicoidea</taxon>
        <taxon>Culicidae</taxon>
        <taxon>Anophelinae</taxon>
        <taxon>Anopheles</taxon>
    </lineage>
</organism>
<dbReference type="EnsemblMetazoa" id="ACHR014226-RA">
    <property type="protein sequence ID" value="ACHR014226-PA"/>
    <property type="gene ID" value="ACHR014226"/>
</dbReference>
<reference evidence="3" key="1">
    <citation type="submission" date="2013-03" db="EMBL/GenBank/DDBJ databases">
        <title>The Genome Sequence of Anopheles christyi ACHKN1017.</title>
        <authorList>
            <consortium name="The Broad Institute Genomics Platform"/>
            <person name="Neafsey D.E."/>
            <person name="Besansky N."/>
            <person name="Walker B."/>
            <person name="Young S.K."/>
            <person name="Zeng Q."/>
            <person name="Gargeya S."/>
            <person name="Fitzgerald M."/>
            <person name="Haas B."/>
            <person name="Abouelleil A."/>
            <person name="Allen A.W."/>
            <person name="Alvarado L."/>
            <person name="Arachchi H.M."/>
            <person name="Berlin A.M."/>
            <person name="Chapman S.B."/>
            <person name="Gainer-Dewar J."/>
            <person name="Goldberg J."/>
            <person name="Griggs A."/>
            <person name="Gujja S."/>
            <person name="Hansen M."/>
            <person name="Howarth C."/>
            <person name="Imamovic A."/>
            <person name="Ireland A."/>
            <person name="Larimer J."/>
            <person name="McCowan C."/>
            <person name="Murphy C."/>
            <person name="Pearson M."/>
            <person name="Poon T.W."/>
            <person name="Priest M."/>
            <person name="Roberts A."/>
            <person name="Saif S."/>
            <person name="Shea T."/>
            <person name="Sisk P."/>
            <person name="Sykes S."/>
            <person name="Wortman J."/>
            <person name="Nusbaum C."/>
            <person name="Birren B."/>
        </authorList>
    </citation>
    <scope>NUCLEOTIDE SEQUENCE [LARGE SCALE GENOMIC DNA]</scope>
    <source>
        <strain evidence="3">ACHKN1017</strain>
    </source>
</reference>
<feature type="compositionally biased region" description="Polar residues" evidence="1">
    <location>
        <begin position="1"/>
        <end position="18"/>
    </location>
</feature>
<dbReference type="VEuPathDB" id="VectorBase:ACHR014226"/>